<dbReference type="InterPro" id="IPR000523">
    <property type="entry name" value="Mg_chelatse_chII-like_cat_dom"/>
</dbReference>
<dbReference type="InterPro" id="IPR020568">
    <property type="entry name" value="Ribosomal_Su5_D2-typ_SF"/>
</dbReference>
<evidence type="ECO:0000259" key="1">
    <source>
        <dbReference type="Pfam" id="PF01078"/>
    </source>
</evidence>
<dbReference type="Pfam" id="PF01078">
    <property type="entry name" value="Mg_chelatase"/>
    <property type="match status" value="1"/>
</dbReference>
<name>A0A4V3ETQ9_9CLOT</name>
<feature type="domain" description="Mg chelatase-related protein C-terminal" evidence="2">
    <location>
        <begin position="408"/>
        <end position="503"/>
    </location>
</feature>
<organism evidence="3 4">
    <name type="scientific">Fonticella tunisiensis</name>
    <dbReference type="NCBI Taxonomy" id="1096341"/>
    <lineage>
        <taxon>Bacteria</taxon>
        <taxon>Bacillati</taxon>
        <taxon>Bacillota</taxon>
        <taxon>Clostridia</taxon>
        <taxon>Eubacteriales</taxon>
        <taxon>Clostridiaceae</taxon>
        <taxon>Fonticella</taxon>
    </lineage>
</organism>
<dbReference type="Gene3D" id="3.30.230.10">
    <property type="match status" value="1"/>
</dbReference>
<dbReference type="InterPro" id="IPR014721">
    <property type="entry name" value="Ribsml_uS5_D2-typ_fold_subgr"/>
</dbReference>
<reference evidence="3 4" key="1">
    <citation type="submission" date="2019-03" db="EMBL/GenBank/DDBJ databases">
        <title>Genomic Encyclopedia of Type Strains, Phase IV (KMG-IV): sequencing the most valuable type-strain genomes for metagenomic binning, comparative biology and taxonomic classification.</title>
        <authorList>
            <person name="Goeker M."/>
        </authorList>
    </citation>
    <scope>NUCLEOTIDE SEQUENCE [LARGE SCALE GENOMIC DNA]</scope>
    <source>
        <strain evidence="3 4">DSM 24455</strain>
    </source>
</reference>
<dbReference type="Proteomes" id="UP000295325">
    <property type="component" value="Unassembled WGS sequence"/>
</dbReference>
<dbReference type="AlphaFoldDB" id="A0A4V3ETQ9"/>
<dbReference type="SUPFAM" id="SSF54211">
    <property type="entry name" value="Ribosomal protein S5 domain 2-like"/>
    <property type="match status" value="1"/>
</dbReference>
<dbReference type="OrthoDB" id="9813147at2"/>
<accession>A0A4V3ETQ9</accession>
<evidence type="ECO:0000313" key="3">
    <source>
        <dbReference type="EMBL" id="TDT61588.1"/>
    </source>
</evidence>
<proteinExistence type="predicted"/>
<dbReference type="PANTHER" id="PTHR32039">
    <property type="entry name" value="MAGNESIUM-CHELATASE SUBUNIT CHLI"/>
    <property type="match status" value="1"/>
</dbReference>
<protein>
    <submittedName>
        <fullName evidence="3">Magnesium chelatase family protein</fullName>
    </submittedName>
</protein>
<dbReference type="RefSeq" id="WP_133627698.1">
    <property type="nucleotide sequence ID" value="NZ_SOAZ01000006.1"/>
</dbReference>
<comment type="caution">
    <text evidence="3">The sequence shown here is derived from an EMBL/GenBank/DDBJ whole genome shotgun (WGS) entry which is preliminary data.</text>
</comment>
<dbReference type="GO" id="GO:0005524">
    <property type="term" value="F:ATP binding"/>
    <property type="evidence" value="ECO:0007669"/>
    <property type="project" value="InterPro"/>
</dbReference>
<sequence length="511" mass="56986">MISKVNSISLIGINGFTVNIEVDIQSGLPAFNMVGLPDAVVKESKERVRSAIKNSKYEFPVNRITVNFAPADIKKEGTHLDLAIATGILLSCGVISVNSHLNISQCIFIGELSLNGELRGVKGILPMVLEAKKRGFKNLFIPGENKYEIGFVEDVNIYTPATLTELVDFLNGEIELGKLETNIKNFTKAHFDVDFSEVKGQRLAKRAVEVAASGGHNLLMIGPPGGGKTMIAQRIPTILPELTYDEAIEVTKIYSVAGMLRNKGQMMFNPPFRSPHHSVSTASFIGGGSNPSPGEVSLSHNGVLFLDELPEYRRDTLEALRQPMEDGMVSISRVKGKFTFPARFMLVSSMNPCPCGFYGYQLKDCRCSEIQIKNYLNKISGPLLDRIDIHISIEPVQFNEINSDKVEETSQQIKERVVKIRNLQRERFKNDGIYCNAQMKARHLKKYCKVDAGGMELLESAFKNMALSTRAYSKILKISRTIADMDNSEIIRENHIAEAIQYRVLDRKYWG</sequence>
<dbReference type="NCBIfam" id="TIGR00368">
    <property type="entry name" value="YifB family Mg chelatase-like AAA ATPase"/>
    <property type="match status" value="1"/>
</dbReference>
<evidence type="ECO:0000259" key="2">
    <source>
        <dbReference type="Pfam" id="PF13335"/>
    </source>
</evidence>
<dbReference type="SUPFAM" id="SSF52540">
    <property type="entry name" value="P-loop containing nucleoside triphosphate hydrolases"/>
    <property type="match status" value="1"/>
</dbReference>
<dbReference type="EMBL" id="SOAZ01000006">
    <property type="protein sequence ID" value="TDT61588.1"/>
    <property type="molecule type" value="Genomic_DNA"/>
</dbReference>
<dbReference type="InterPro" id="IPR025158">
    <property type="entry name" value="Mg_chelat-rel_C"/>
</dbReference>
<dbReference type="Gene3D" id="3.40.50.300">
    <property type="entry name" value="P-loop containing nucleotide triphosphate hydrolases"/>
    <property type="match status" value="1"/>
</dbReference>
<gene>
    <name evidence="3" type="ORF">EDD71_10672</name>
</gene>
<dbReference type="Pfam" id="PF13541">
    <property type="entry name" value="ChlI"/>
    <property type="match status" value="1"/>
</dbReference>
<dbReference type="InterPro" id="IPR045006">
    <property type="entry name" value="CHLI-like"/>
</dbReference>
<dbReference type="InterPro" id="IPR004482">
    <property type="entry name" value="Mg_chelat-rel"/>
</dbReference>
<dbReference type="Pfam" id="PF13335">
    <property type="entry name" value="Mg_chelatase_C"/>
    <property type="match status" value="1"/>
</dbReference>
<evidence type="ECO:0000313" key="4">
    <source>
        <dbReference type="Proteomes" id="UP000295325"/>
    </source>
</evidence>
<dbReference type="InterPro" id="IPR027417">
    <property type="entry name" value="P-loop_NTPase"/>
</dbReference>
<keyword evidence="4" id="KW-1185">Reference proteome</keyword>
<dbReference type="PANTHER" id="PTHR32039:SF7">
    <property type="entry name" value="COMPETENCE PROTEIN COMM"/>
    <property type="match status" value="1"/>
</dbReference>
<feature type="domain" description="Magnesium chelatase ChlI-like catalytic" evidence="1">
    <location>
        <begin position="194"/>
        <end position="400"/>
    </location>
</feature>